<sequence length="355" mass="41080">MNGKMRMLIICAVFALISSCKYYARSGEDLKQNVKEKVSGFLDTKERIVSDDPTVYEIAEKLKEEELKGKKENKKDANLENKEEIEDSNKNDLKDNEDAKVLKPELEPIALENKEPKLEVAGILKPELPEMPKLPVVVKPVIKEKTEEEKAKDRKDEELKRRRIEKYQKEEKERLERNKLREERKRLRESKSNENPLERRTEGIISTVTKSIDKIISDISSINPGSFFEERMEVSGKEVEDKITGAIYDDITNMSKSGTSIYSEWVDYLEEESGHKLKQLFDQLEEVRKGLRSKIKESDSNTNKTTVKISDIKEDLEKLKDSLKKLKEYLQSAANKEEIQKVVKCSMDPDSDVCE</sequence>
<comment type="caution">
    <text evidence="3">The sequence shown here is derived from an EMBL/GenBank/DDBJ whole genome shotgun (WGS) entry which is preliminary data.</text>
</comment>
<feature type="coiled-coil region" evidence="1">
    <location>
        <begin position="281"/>
        <end position="336"/>
    </location>
</feature>
<dbReference type="RefSeq" id="WP_184125810.1">
    <property type="nucleotide sequence ID" value="NZ_CP179438.1"/>
</dbReference>
<dbReference type="EMBL" id="JACHFB010000032">
    <property type="protein sequence ID" value="MBB6213919.1"/>
    <property type="molecule type" value="Genomic_DNA"/>
</dbReference>
<evidence type="ECO:0000256" key="2">
    <source>
        <dbReference type="SAM" id="MobiDB-lite"/>
    </source>
</evidence>
<evidence type="ECO:0000313" key="3">
    <source>
        <dbReference type="EMBL" id="MBB6213919.1"/>
    </source>
</evidence>
<accession>A0A7X0DQZ5</accession>
<feature type="compositionally biased region" description="Basic and acidic residues" evidence="2">
    <location>
        <begin position="141"/>
        <end position="200"/>
    </location>
</feature>
<evidence type="ECO:0000256" key="1">
    <source>
        <dbReference type="SAM" id="Coils"/>
    </source>
</evidence>
<gene>
    <name evidence="3" type="ORF">HNP67_001414</name>
</gene>
<name>A0A7X0DQZ5_9SPIR</name>
<dbReference type="Proteomes" id="UP000536100">
    <property type="component" value="Unassembled WGS sequence"/>
</dbReference>
<proteinExistence type="predicted"/>
<organism evidence="3 4">
    <name type="scientific">Borreliella californiensis</name>
    <dbReference type="NCBI Taxonomy" id="373543"/>
    <lineage>
        <taxon>Bacteria</taxon>
        <taxon>Pseudomonadati</taxon>
        <taxon>Spirochaetota</taxon>
        <taxon>Spirochaetia</taxon>
        <taxon>Spirochaetales</taxon>
        <taxon>Borreliaceae</taxon>
        <taxon>Borreliella</taxon>
    </lineage>
</organism>
<dbReference type="PROSITE" id="PS51257">
    <property type="entry name" value="PROKAR_LIPOPROTEIN"/>
    <property type="match status" value="1"/>
</dbReference>
<feature type="region of interest" description="Disordered" evidence="2">
    <location>
        <begin position="139"/>
        <end position="200"/>
    </location>
</feature>
<keyword evidence="1" id="KW-0175">Coiled coil</keyword>
<reference evidence="3 4" key="1">
    <citation type="submission" date="2020-08" db="EMBL/GenBank/DDBJ databases">
        <title>Genomic Encyclopedia of Type Strains, Phase IV (KMG-IV): sequencing the most valuable type-strain genomes for metagenomic binning, comparative biology and taxonomic classification.</title>
        <authorList>
            <person name="Goeker M."/>
        </authorList>
    </citation>
    <scope>NUCLEOTIDE SEQUENCE [LARGE SCALE GENOMIC DNA]</scope>
    <source>
        <strain evidence="3 4">DSM 17989</strain>
    </source>
</reference>
<dbReference type="InterPro" id="IPR009618">
    <property type="entry name" value="Erp"/>
</dbReference>
<evidence type="ECO:0000313" key="4">
    <source>
        <dbReference type="Proteomes" id="UP000536100"/>
    </source>
</evidence>
<dbReference type="AlphaFoldDB" id="A0A7X0DQZ5"/>
<protein>
    <submittedName>
        <fullName evidence="3">Putative phage infection (PIP) family protein YhgE</fullName>
    </submittedName>
</protein>
<feature type="region of interest" description="Disordered" evidence="2">
    <location>
        <begin position="67"/>
        <end position="100"/>
    </location>
</feature>
<dbReference type="Pfam" id="PF06780">
    <property type="entry name" value="Erp_C"/>
    <property type="match status" value="1"/>
</dbReference>